<feature type="compositionally biased region" description="Polar residues" evidence="1">
    <location>
        <begin position="20"/>
        <end position="30"/>
    </location>
</feature>
<evidence type="ECO:0008006" key="4">
    <source>
        <dbReference type="Google" id="ProtNLM"/>
    </source>
</evidence>
<reference evidence="2" key="1">
    <citation type="submission" date="2021-02" db="EMBL/GenBank/DDBJ databases">
        <title>Comparative genomics reveals that relaxation of natural selection precedes convergent phenotypic evolution of cavefish.</title>
        <authorList>
            <person name="Peng Z."/>
        </authorList>
    </citation>
    <scope>NUCLEOTIDE SEQUENCE</scope>
    <source>
        <tissue evidence="2">Muscle</tissue>
    </source>
</reference>
<feature type="compositionally biased region" description="Basic and acidic residues" evidence="1">
    <location>
        <begin position="1"/>
        <end position="19"/>
    </location>
</feature>
<accession>A0A9W7WIM3</accession>
<dbReference type="Proteomes" id="UP001059041">
    <property type="component" value="Linkage Group LG14"/>
</dbReference>
<dbReference type="AlphaFoldDB" id="A0A9W7WIM3"/>
<organism evidence="2 3">
    <name type="scientific">Triplophysa rosa</name>
    <name type="common">Cave loach</name>
    <dbReference type="NCBI Taxonomy" id="992332"/>
    <lineage>
        <taxon>Eukaryota</taxon>
        <taxon>Metazoa</taxon>
        <taxon>Chordata</taxon>
        <taxon>Craniata</taxon>
        <taxon>Vertebrata</taxon>
        <taxon>Euteleostomi</taxon>
        <taxon>Actinopterygii</taxon>
        <taxon>Neopterygii</taxon>
        <taxon>Teleostei</taxon>
        <taxon>Ostariophysi</taxon>
        <taxon>Cypriniformes</taxon>
        <taxon>Nemacheilidae</taxon>
        <taxon>Triplophysa</taxon>
    </lineage>
</organism>
<dbReference type="Pfam" id="PF15219">
    <property type="entry name" value="TEX12"/>
    <property type="match status" value="1"/>
</dbReference>
<sequence>MMARGAEDKRSKSKIHELENATTFSETSPAKMTKKHPRSAAVDMPYGFETALAEANREVGVLFSNYSEVLRERADVDASQLRELEDILTEARSLESHLKEKKEHLRQCLALISDKLHG</sequence>
<proteinExistence type="predicted"/>
<evidence type="ECO:0000313" key="3">
    <source>
        <dbReference type="Proteomes" id="UP001059041"/>
    </source>
</evidence>
<evidence type="ECO:0000256" key="1">
    <source>
        <dbReference type="SAM" id="MobiDB-lite"/>
    </source>
</evidence>
<dbReference type="InterPro" id="IPR029193">
    <property type="entry name" value="TEX12"/>
</dbReference>
<keyword evidence="3" id="KW-1185">Reference proteome</keyword>
<dbReference type="EMBL" id="JAFHDT010000014">
    <property type="protein sequence ID" value="KAI7800809.1"/>
    <property type="molecule type" value="Genomic_DNA"/>
</dbReference>
<dbReference type="PANTHER" id="PTHR37349:SF1">
    <property type="entry name" value="TESTIS-EXPRESSED PROTEIN 12"/>
    <property type="match status" value="1"/>
</dbReference>
<feature type="region of interest" description="Disordered" evidence="1">
    <location>
        <begin position="1"/>
        <end position="38"/>
    </location>
</feature>
<dbReference type="PANTHER" id="PTHR37349">
    <property type="entry name" value="TESTIS-EXPRESSED PROTEIN 12"/>
    <property type="match status" value="1"/>
</dbReference>
<protein>
    <recommendedName>
        <fullName evidence="4">Testis-expressed protein 12</fullName>
    </recommendedName>
</protein>
<comment type="caution">
    <text evidence="2">The sequence shown here is derived from an EMBL/GenBank/DDBJ whole genome shotgun (WGS) entry which is preliminary data.</text>
</comment>
<evidence type="ECO:0000313" key="2">
    <source>
        <dbReference type="EMBL" id="KAI7800809.1"/>
    </source>
</evidence>
<gene>
    <name evidence="2" type="ORF">IRJ41_012696</name>
</gene>
<name>A0A9W7WIM3_TRIRA</name>